<keyword evidence="4" id="KW-0560">Oxidoreductase</keyword>
<accession>A0AA38VL25</accession>
<keyword evidence="3" id="KW-0274">FAD</keyword>
<name>A0AA38VL25_9PEZI</name>
<comment type="caution">
    <text evidence="5">The sequence shown here is derived from an EMBL/GenBank/DDBJ whole genome shotgun (WGS) entry which is preliminary data.</text>
</comment>
<dbReference type="EMBL" id="JANBVO010000030">
    <property type="protein sequence ID" value="KAJ9138423.1"/>
    <property type="molecule type" value="Genomic_DNA"/>
</dbReference>
<dbReference type="GO" id="GO:0004499">
    <property type="term" value="F:N,N-dimethylaniline monooxygenase activity"/>
    <property type="evidence" value="ECO:0007669"/>
    <property type="project" value="InterPro"/>
</dbReference>
<organism evidence="5 6">
    <name type="scientific">Pleurostoma richardsiae</name>
    <dbReference type="NCBI Taxonomy" id="41990"/>
    <lineage>
        <taxon>Eukaryota</taxon>
        <taxon>Fungi</taxon>
        <taxon>Dikarya</taxon>
        <taxon>Ascomycota</taxon>
        <taxon>Pezizomycotina</taxon>
        <taxon>Sordariomycetes</taxon>
        <taxon>Sordariomycetidae</taxon>
        <taxon>Calosphaeriales</taxon>
        <taxon>Pleurostomataceae</taxon>
        <taxon>Pleurostoma</taxon>
    </lineage>
</organism>
<gene>
    <name evidence="5" type="ORF">NKR23_g8590</name>
</gene>
<sequence>MAPGILVDDASKEGGQGTLTVTVTEIVTKAVQTSTPDDIRKAAEIEYPPLRTIWPHLKLEEHPIDEFPPLRVVVVGGGISGITAGILLPTKVPNLDLVIYERNDDIGGTWHANVYPGVRCDVPAHAYQSTFAPSPEWSEPYAQGAEIKAYWEKVADKFDVRKYIQLRSRVLSAEWSEAKGKWLVEVQTPEETFIDEANFIVTATGHFSDPRLPDYPGIKEFQGHLRHSSKWDQSFDPTGKRVAVIGNGASGIQVTPQLQKVASHVDHYARNKTWVAASFGGEGHAQFVADNIDKARESPENYVKFRKELESSLFSRFGGIFKDTAKNRAARETITELMTSRLAGRQDLAEAIIPDFAPNCRRLTPGPGYLEALAQDNVSYITTPIEKFTATGIVTTDGTHREVDAVICSTGHDITFSTAFPILAHGVDLQSSWRPGGNPGFPDTYLGIAAPSFPNLLLVLGPNAGGPGGTLPHAVESQLTYVAKVLRKASTQRIRSMAPSVAATLDFRAYCESFFPRTVMSEYCSSWYNGGIKGGRVHGMWPGSALHVSLARQDPRWEDWEYTTWNSQGNRFGYLGNGWSKKDVLANEGIDGLEVDLTPWLIPESVEGKVDLKSYHEKWWENYV</sequence>
<dbReference type="PANTHER" id="PTHR42877">
    <property type="entry name" value="L-ORNITHINE N(5)-MONOOXYGENASE-RELATED"/>
    <property type="match status" value="1"/>
</dbReference>
<evidence type="ECO:0000313" key="6">
    <source>
        <dbReference type="Proteomes" id="UP001174694"/>
    </source>
</evidence>
<keyword evidence="6" id="KW-1185">Reference proteome</keyword>
<dbReference type="AlphaFoldDB" id="A0AA38VL25"/>
<evidence type="ECO:0000313" key="5">
    <source>
        <dbReference type="EMBL" id="KAJ9138423.1"/>
    </source>
</evidence>
<comment type="similarity">
    <text evidence="1">Belongs to the FAD-binding monooxygenase family.</text>
</comment>
<evidence type="ECO:0000256" key="1">
    <source>
        <dbReference type="ARBA" id="ARBA00010139"/>
    </source>
</evidence>
<dbReference type="GO" id="GO:0050660">
    <property type="term" value="F:flavin adenine dinucleotide binding"/>
    <property type="evidence" value="ECO:0007669"/>
    <property type="project" value="InterPro"/>
</dbReference>
<dbReference type="Proteomes" id="UP001174694">
    <property type="component" value="Unassembled WGS sequence"/>
</dbReference>
<dbReference type="Gene3D" id="3.50.50.60">
    <property type="entry name" value="FAD/NAD(P)-binding domain"/>
    <property type="match status" value="2"/>
</dbReference>
<dbReference type="GO" id="GO:0050661">
    <property type="term" value="F:NADP binding"/>
    <property type="evidence" value="ECO:0007669"/>
    <property type="project" value="InterPro"/>
</dbReference>
<reference evidence="5" key="1">
    <citation type="submission" date="2022-07" db="EMBL/GenBank/DDBJ databases">
        <title>Fungi with potential for degradation of polypropylene.</title>
        <authorList>
            <person name="Gostincar C."/>
        </authorList>
    </citation>
    <scope>NUCLEOTIDE SEQUENCE</scope>
    <source>
        <strain evidence="5">EXF-13308</strain>
    </source>
</reference>
<dbReference type="InterPro" id="IPR051209">
    <property type="entry name" value="FAD-bind_Monooxygenase_sf"/>
</dbReference>
<dbReference type="InterPro" id="IPR036188">
    <property type="entry name" value="FAD/NAD-bd_sf"/>
</dbReference>
<evidence type="ECO:0000256" key="4">
    <source>
        <dbReference type="ARBA" id="ARBA00023002"/>
    </source>
</evidence>
<evidence type="ECO:0000256" key="2">
    <source>
        <dbReference type="ARBA" id="ARBA00022630"/>
    </source>
</evidence>
<keyword evidence="2" id="KW-0285">Flavoprotein</keyword>
<protein>
    <submittedName>
        <fullName evidence="5">FAD/NAD(P)-binding domain-containing protein</fullName>
    </submittedName>
</protein>
<dbReference type="InterPro" id="IPR020946">
    <property type="entry name" value="Flavin_mOase-like"/>
</dbReference>
<dbReference type="Pfam" id="PF00743">
    <property type="entry name" value="FMO-like"/>
    <property type="match status" value="1"/>
</dbReference>
<dbReference type="PANTHER" id="PTHR42877:SF6">
    <property type="entry name" value="MONOOXYGENASE, PUTATIVE (AFU_ORTHOLOGUE AFUA_3G15050)-RELATED"/>
    <property type="match status" value="1"/>
</dbReference>
<evidence type="ECO:0000256" key="3">
    <source>
        <dbReference type="ARBA" id="ARBA00022827"/>
    </source>
</evidence>
<proteinExistence type="inferred from homology"/>
<dbReference type="SUPFAM" id="SSF51905">
    <property type="entry name" value="FAD/NAD(P)-binding domain"/>
    <property type="match status" value="3"/>
</dbReference>